<sequence>MSDFSSQTLASLSTRLETVFEDHRQELTRYASLRLGVPDLAADLVQEAFLKASSIGDLSQIENLRAFLYRVVTNLATDHHRKTKRNRRIFTDVPEDRVASVASSETPDQQLINEEQVQRLTRAIQSLPPQTREIFILFKLEEWKQKDIAAHFKVSLSTVEKKIKQAIIHCKKHLSE</sequence>
<dbReference type="InterPro" id="IPR039425">
    <property type="entry name" value="RNA_pol_sigma-70-like"/>
</dbReference>
<dbReference type="Pfam" id="PF08281">
    <property type="entry name" value="Sigma70_r4_2"/>
    <property type="match status" value="1"/>
</dbReference>
<evidence type="ECO:0000259" key="6">
    <source>
        <dbReference type="Pfam" id="PF08281"/>
    </source>
</evidence>
<dbReference type="Gene3D" id="1.10.10.10">
    <property type="entry name" value="Winged helix-like DNA-binding domain superfamily/Winged helix DNA-binding domain"/>
    <property type="match status" value="1"/>
</dbReference>
<evidence type="ECO:0000256" key="3">
    <source>
        <dbReference type="ARBA" id="ARBA00023082"/>
    </source>
</evidence>
<evidence type="ECO:0000313" key="8">
    <source>
        <dbReference type="Proteomes" id="UP001157733"/>
    </source>
</evidence>
<dbReference type="EMBL" id="OX336137">
    <property type="protein sequence ID" value="CAI2717591.1"/>
    <property type="molecule type" value="Genomic_DNA"/>
</dbReference>
<feature type="domain" description="RNA polymerase sigma-70 region 2" evidence="5">
    <location>
        <begin position="20"/>
        <end position="85"/>
    </location>
</feature>
<dbReference type="Proteomes" id="UP001157733">
    <property type="component" value="Chromosome"/>
</dbReference>
<evidence type="ECO:0000259" key="5">
    <source>
        <dbReference type="Pfam" id="PF04542"/>
    </source>
</evidence>
<dbReference type="InterPro" id="IPR013249">
    <property type="entry name" value="RNA_pol_sigma70_r4_t2"/>
</dbReference>
<feature type="domain" description="RNA polymerase sigma factor 70 region 4 type 2" evidence="6">
    <location>
        <begin position="118"/>
        <end position="170"/>
    </location>
</feature>
<keyword evidence="2" id="KW-0805">Transcription regulation</keyword>
<accession>A0ABM9HBT7</accession>
<gene>
    <name evidence="7" type="ORF">NSPWAT_0732</name>
</gene>
<evidence type="ECO:0000256" key="4">
    <source>
        <dbReference type="ARBA" id="ARBA00023163"/>
    </source>
</evidence>
<evidence type="ECO:0000256" key="2">
    <source>
        <dbReference type="ARBA" id="ARBA00023015"/>
    </source>
</evidence>
<dbReference type="Pfam" id="PF04542">
    <property type="entry name" value="Sigma70_r2"/>
    <property type="match status" value="1"/>
</dbReference>
<keyword evidence="4" id="KW-0804">Transcription</keyword>
<dbReference type="CDD" id="cd06171">
    <property type="entry name" value="Sigma70_r4"/>
    <property type="match status" value="1"/>
</dbReference>
<dbReference type="Gene3D" id="1.10.1740.10">
    <property type="match status" value="1"/>
</dbReference>
<dbReference type="InterPro" id="IPR007627">
    <property type="entry name" value="RNA_pol_sigma70_r2"/>
</dbReference>
<proteinExistence type="inferred from homology"/>
<organism evidence="7 8">
    <name type="scientific">Nitrospina watsonii</name>
    <dbReference type="NCBI Taxonomy" id="1323948"/>
    <lineage>
        <taxon>Bacteria</taxon>
        <taxon>Pseudomonadati</taxon>
        <taxon>Nitrospinota/Tectimicrobiota group</taxon>
        <taxon>Nitrospinota</taxon>
        <taxon>Nitrospinia</taxon>
        <taxon>Nitrospinales</taxon>
        <taxon>Nitrospinaceae</taxon>
        <taxon>Nitrospina</taxon>
    </lineage>
</organism>
<dbReference type="InterPro" id="IPR014284">
    <property type="entry name" value="RNA_pol_sigma-70_dom"/>
</dbReference>
<reference evidence="7 8" key="1">
    <citation type="submission" date="2022-09" db="EMBL/GenBank/DDBJ databases">
        <authorList>
            <person name="Kop L."/>
        </authorList>
    </citation>
    <scope>NUCLEOTIDE SEQUENCE [LARGE SCALE GENOMIC DNA]</scope>
    <source>
        <strain evidence="7 8">347</strain>
    </source>
</reference>
<dbReference type="SUPFAM" id="SSF88946">
    <property type="entry name" value="Sigma2 domain of RNA polymerase sigma factors"/>
    <property type="match status" value="1"/>
</dbReference>
<keyword evidence="8" id="KW-1185">Reference proteome</keyword>
<dbReference type="InterPro" id="IPR036388">
    <property type="entry name" value="WH-like_DNA-bd_sf"/>
</dbReference>
<dbReference type="NCBIfam" id="TIGR02937">
    <property type="entry name" value="sigma70-ECF"/>
    <property type="match status" value="1"/>
</dbReference>
<dbReference type="RefSeq" id="WP_282010517.1">
    <property type="nucleotide sequence ID" value="NZ_OX336137.1"/>
</dbReference>
<protein>
    <submittedName>
        <fullName evidence="7">RNA polymerase, sigma-24 subunit, ECF subfamily</fullName>
    </submittedName>
</protein>
<dbReference type="PANTHER" id="PTHR43133:SF63">
    <property type="entry name" value="RNA POLYMERASE SIGMA FACTOR FECI-RELATED"/>
    <property type="match status" value="1"/>
</dbReference>
<keyword evidence="3" id="KW-0731">Sigma factor</keyword>
<evidence type="ECO:0000256" key="1">
    <source>
        <dbReference type="ARBA" id="ARBA00010641"/>
    </source>
</evidence>
<evidence type="ECO:0000313" key="7">
    <source>
        <dbReference type="EMBL" id="CAI2717591.1"/>
    </source>
</evidence>
<comment type="similarity">
    <text evidence="1">Belongs to the sigma-70 factor family. ECF subfamily.</text>
</comment>
<dbReference type="InterPro" id="IPR013325">
    <property type="entry name" value="RNA_pol_sigma_r2"/>
</dbReference>
<dbReference type="SUPFAM" id="SSF88659">
    <property type="entry name" value="Sigma3 and sigma4 domains of RNA polymerase sigma factors"/>
    <property type="match status" value="1"/>
</dbReference>
<name>A0ABM9HBT7_9BACT</name>
<dbReference type="InterPro" id="IPR013324">
    <property type="entry name" value="RNA_pol_sigma_r3/r4-like"/>
</dbReference>
<dbReference type="PANTHER" id="PTHR43133">
    <property type="entry name" value="RNA POLYMERASE ECF-TYPE SIGMA FACTO"/>
    <property type="match status" value="1"/>
</dbReference>